<evidence type="ECO:0000313" key="3">
    <source>
        <dbReference type="Proteomes" id="UP000266385"/>
    </source>
</evidence>
<accession>A0A399RJ98</accession>
<organism evidence="2 3">
    <name type="scientific">Henriciella mobilis</name>
    <dbReference type="NCBI Taxonomy" id="2305467"/>
    <lineage>
        <taxon>Bacteria</taxon>
        <taxon>Pseudomonadati</taxon>
        <taxon>Pseudomonadota</taxon>
        <taxon>Alphaproteobacteria</taxon>
        <taxon>Hyphomonadales</taxon>
        <taxon>Hyphomonadaceae</taxon>
        <taxon>Henriciella</taxon>
    </lineage>
</organism>
<evidence type="ECO:0000313" key="2">
    <source>
        <dbReference type="EMBL" id="RIJ29815.1"/>
    </source>
</evidence>
<gene>
    <name evidence="2" type="ORF">D1223_08930</name>
</gene>
<name>A0A399RJ98_9PROT</name>
<proteinExistence type="predicted"/>
<dbReference type="Proteomes" id="UP000266385">
    <property type="component" value="Unassembled WGS sequence"/>
</dbReference>
<dbReference type="AlphaFoldDB" id="A0A399RJ98"/>
<comment type="caution">
    <text evidence="2">The sequence shown here is derived from an EMBL/GenBank/DDBJ whole genome shotgun (WGS) entry which is preliminary data.</text>
</comment>
<feature type="region of interest" description="Disordered" evidence="1">
    <location>
        <begin position="1"/>
        <end position="70"/>
    </location>
</feature>
<feature type="compositionally biased region" description="Polar residues" evidence="1">
    <location>
        <begin position="1"/>
        <end position="10"/>
    </location>
</feature>
<dbReference type="EMBL" id="QWFX01000007">
    <property type="protein sequence ID" value="RIJ29815.1"/>
    <property type="molecule type" value="Genomic_DNA"/>
</dbReference>
<evidence type="ECO:0000256" key="1">
    <source>
        <dbReference type="SAM" id="MobiDB-lite"/>
    </source>
</evidence>
<reference evidence="2 3" key="1">
    <citation type="submission" date="2018-08" db="EMBL/GenBank/DDBJ databases">
        <title>Henriciella mobilis sp. nov., isolated from seawater.</title>
        <authorList>
            <person name="Cheng H."/>
            <person name="Wu Y.-H."/>
            <person name="Xu X.-W."/>
            <person name="Guo L.-L."/>
        </authorList>
    </citation>
    <scope>NUCLEOTIDE SEQUENCE [LARGE SCALE GENOMIC DNA]</scope>
    <source>
        <strain evidence="2 3">JN25</strain>
    </source>
</reference>
<feature type="compositionally biased region" description="Basic and acidic residues" evidence="1">
    <location>
        <begin position="41"/>
        <end position="50"/>
    </location>
</feature>
<sequence length="335" mass="37556">MWNATASIMRTPTPADIKKAKRRIDNNLEAGMRRAKRRKQSALEKEELKAQRAKYASGAAESPTLPPRASLDRDEKTLQILSIVEDEATDSGGYVLVDALAQKFLNEQNLINIKLATVPLTSFDDLLVQITRLASSPDPKKKKVLKRRLKLREKLTRQKVRVYGWDKCTHLLRSCFISWAMNPQSIVPFTVNLSDKAIDGAKLAKTGFATHLQDRLRSTLKRRLGGHAPDFWFAVERGSKFGFHLHGAIACGTDAKIQAQTKAALQSFSGLKSSKAVELSAAGPRLRWSEYSLKHSVTTQKLINGDNFSCTLGCRRQGKAMYEAFRSEVRQWMKA</sequence>
<protein>
    <submittedName>
        <fullName evidence="2">Uncharacterized protein</fullName>
    </submittedName>
</protein>
<keyword evidence="3" id="KW-1185">Reference proteome</keyword>